<evidence type="ECO:0000256" key="6">
    <source>
        <dbReference type="PROSITE-ProRule" id="PRU00221"/>
    </source>
</evidence>
<gene>
    <name evidence="7" type="ORF">KLDO_g4138.t1</name>
</gene>
<evidence type="ECO:0000256" key="1">
    <source>
        <dbReference type="ARBA" id="ARBA00007253"/>
    </source>
</evidence>
<organism evidence="7 8">
    <name type="scientific">Kluyveromyces dobzhanskii CBS 2104</name>
    <dbReference type="NCBI Taxonomy" id="1427455"/>
    <lineage>
        <taxon>Eukaryota</taxon>
        <taxon>Fungi</taxon>
        <taxon>Dikarya</taxon>
        <taxon>Ascomycota</taxon>
        <taxon>Saccharomycotina</taxon>
        <taxon>Saccharomycetes</taxon>
        <taxon>Saccharomycetales</taxon>
        <taxon>Saccharomycetaceae</taxon>
        <taxon>Kluyveromyces</taxon>
    </lineage>
</organism>
<dbReference type="PROSITE" id="PS50082">
    <property type="entry name" value="WD_REPEATS_2"/>
    <property type="match status" value="5"/>
</dbReference>
<dbReference type="PRINTS" id="PR00320">
    <property type="entry name" value="GPROTEINBRPT"/>
</dbReference>
<dbReference type="InterPro" id="IPR045223">
    <property type="entry name" value="RACK1-like"/>
</dbReference>
<evidence type="ECO:0000256" key="3">
    <source>
        <dbReference type="ARBA" id="ARBA00022737"/>
    </source>
</evidence>
<dbReference type="GO" id="GO:0045182">
    <property type="term" value="F:translation regulator activity"/>
    <property type="evidence" value="ECO:0007669"/>
    <property type="project" value="InterPro"/>
</dbReference>
<dbReference type="InterPro" id="IPR019775">
    <property type="entry name" value="WD40_repeat_CS"/>
</dbReference>
<dbReference type="InterPro" id="IPR015943">
    <property type="entry name" value="WD40/YVTN_repeat-like_dom_sf"/>
</dbReference>
<dbReference type="CDD" id="cd00200">
    <property type="entry name" value="WD40"/>
    <property type="match status" value="1"/>
</dbReference>
<accession>A0A0A8LCK6</accession>
<keyword evidence="2 6" id="KW-0853">WD repeat</keyword>
<dbReference type="GO" id="GO:0007186">
    <property type="term" value="P:G protein-coupled receptor signaling pathway"/>
    <property type="evidence" value="ECO:0007669"/>
    <property type="project" value="UniProtKB-ARBA"/>
</dbReference>
<dbReference type="PANTHER" id="PTHR19868">
    <property type="entry name" value="RECEPTOR FOR ACTIVATED PROTEIN KINASE C RACK1"/>
    <property type="match status" value="1"/>
</dbReference>
<feature type="repeat" description="WD" evidence="6">
    <location>
        <begin position="104"/>
        <end position="136"/>
    </location>
</feature>
<feature type="repeat" description="WD" evidence="6">
    <location>
        <begin position="199"/>
        <end position="240"/>
    </location>
</feature>
<dbReference type="InterPro" id="IPR036322">
    <property type="entry name" value="WD40_repeat_dom_sf"/>
</dbReference>
<dbReference type="InterPro" id="IPR001680">
    <property type="entry name" value="WD40_rpt"/>
</dbReference>
<evidence type="ECO:0000256" key="2">
    <source>
        <dbReference type="ARBA" id="ARBA00022574"/>
    </source>
</evidence>
<dbReference type="SMART" id="SM00320">
    <property type="entry name" value="WD40"/>
    <property type="match status" value="7"/>
</dbReference>
<dbReference type="InterPro" id="IPR020472">
    <property type="entry name" value="WD40_PAC1"/>
</dbReference>
<dbReference type="PROSITE" id="PS50294">
    <property type="entry name" value="WD_REPEATS_REGION"/>
    <property type="match status" value="5"/>
</dbReference>
<dbReference type="GO" id="GO:0005092">
    <property type="term" value="F:GDP-dissociation inhibitor activity"/>
    <property type="evidence" value="ECO:0007669"/>
    <property type="project" value="UniProtKB-ARBA"/>
</dbReference>
<keyword evidence="3" id="KW-0677">Repeat</keyword>
<name>A0A0A8LCK6_9SACH</name>
<dbReference type="PROSITE" id="PS00678">
    <property type="entry name" value="WD_REPEATS_1"/>
    <property type="match status" value="2"/>
</dbReference>
<evidence type="ECO:0000256" key="5">
    <source>
        <dbReference type="ARBA" id="ARBA00035400"/>
    </source>
</evidence>
<proteinExistence type="inferred from homology"/>
<dbReference type="Gene3D" id="2.130.10.10">
    <property type="entry name" value="YVTN repeat-like/Quinoprotein amine dehydrogenase"/>
    <property type="match status" value="1"/>
</dbReference>
<dbReference type="AlphaFoldDB" id="A0A0A8LCK6"/>
<dbReference type="GO" id="GO:0043022">
    <property type="term" value="F:ribosome binding"/>
    <property type="evidence" value="ECO:0007669"/>
    <property type="project" value="InterPro"/>
</dbReference>
<feature type="repeat" description="WD" evidence="6">
    <location>
        <begin position="14"/>
        <end position="56"/>
    </location>
</feature>
<feature type="repeat" description="WD" evidence="6">
    <location>
        <begin position="289"/>
        <end position="326"/>
    </location>
</feature>
<evidence type="ECO:0000313" key="8">
    <source>
        <dbReference type="Proteomes" id="UP000031516"/>
    </source>
</evidence>
<dbReference type="FunFam" id="2.130.10.10:FF:000039">
    <property type="entry name" value="Guanine nucleotide-binding protein subunit beta-like protein"/>
    <property type="match status" value="1"/>
</dbReference>
<comment type="caution">
    <text evidence="7">The sequence shown here is derived from an EMBL/GenBank/DDBJ whole genome shotgun (WGS) entry which is preliminary data.</text>
</comment>
<dbReference type="Pfam" id="PF00400">
    <property type="entry name" value="WD40"/>
    <property type="match status" value="6"/>
</dbReference>
<evidence type="ECO:0000256" key="4">
    <source>
        <dbReference type="ARBA" id="ARBA00035297"/>
    </source>
</evidence>
<keyword evidence="8" id="KW-1185">Reference proteome</keyword>
<dbReference type="EMBL" id="CCBQ010000045">
    <property type="protein sequence ID" value="CDO95915.1"/>
    <property type="molecule type" value="Genomic_DNA"/>
</dbReference>
<comment type="similarity">
    <text evidence="1">Belongs to the WD repeat G protein beta family. Ribosomal protein RACK1 subfamily.</text>
</comment>
<dbReference type="OrthoDB" id="7875889at2759"/>
<reference evidence="7 8" key="1">
    <citation type="submission" date="2014-03" db="EMBL/GenBank/DDBJ databases">
        <title>The genome of Kluyveromyces dobzhanskii.</title>
        <authorList>
            <person name="Nystedt B."/>
            <person name="Astrom S."/>
        </authorList>
    </citation>
    <scope>NUCLEOTIDE SEQUENCE [LARGE SCALE GENOMIC DNA]</scope>
    <source>
        <strain evidence="7 8">CBS 2104</strain>
    </source>
</reference>
<dbReference type="Proteomes" id="UP000031516">
    <property type="component" value="Unassembled WGS sequence"/>
</dbReference>
<sequence>MSASNIMLVLRGTLEGHNGWVTSLSTSAAQPNLLVSGSRDKTLISWRLTENEQQFGVPVRSYKGHSHIVQDVVVSADGNYAVSASWDKTLRLWNLATGNSEARFVGHTGDVLSVAIDANSSKIISASRDKTIRVWNTVGDCAYVLLGHTDWVTKVRVAPKNLDDGEVDDGRITFVSAGMDKIVRSWSLNEDSYRIEADFIGHNNYINVVQPSPDGSLAASAGKDGQIYVWNLKHKSAFMNFDAKDEVFALAFSPSRFWLTAATASGIKIYDLENEVLIDELKPEFAGYTKAQDPHSVSLAWSADGQTLFAGYTDNVIRVWQVMTAN</sequence>
<protein>
    <recommendedName>
        <fullName evidence="4">Small ribosomal subunit protein RACK1</fullName>
    </recommendedName>
    <alternativeName>
        <fullName evidence="5">Guanine nucleotide-binding protein subunit beta-like protein</fullName>
    </alternativeName>
</protein>
<evidence type="ECO:0000313" key="7">
    <source>
        <dbReference type="EMBL" id="CDO95915.1"/>
    </source>
</evidence>
<feature type="repeat" description="WD" evidence="6">
    <location>
        <begin position="62"/>
        <end position="103"/>
    </location>
</feature>
<dbReference type="SUPFAM" id="SSF50978">
    <property type="entry name" value="WD40 repeat-like"/>
    <property type="match status" value="1"/>
</dbReference>